<keyword evidence="3" id="KW-1185">Reference proteome</keyword>
<evidence type="ECO:0000313" key="2">
    <source>
        <dbReference type="EMBL" id="ORY90431.1"/>
    </source>
</evidence>
<organism evidence="2 3">
    <name type="scientific">Syncephalastrum racemosum</name>
    <name type="common">Filamentous fungus</name>
    <dbReference type="NCBI Taxonomy" id="13706"/>
    <lineage>
        <taxon>Eukaryota</taxon>
        <taxon>Fungi</taxon>
        <taxon>Fungi incertae sedis</taxon>
        <taxon>Mucoromycota</taxon>
        <taxon>Mucoromycotina</taxon>
        <taxon>Mucoromycetes</taxon>
        <taxon>Mucorales</taxon>
        <taxon>Syncephalastraceae</taxon>
        <taxon>Syncephalastrum</taxon>
    </lineage>
</organism>
<feature type="domain" description="F-box" evidence="1">
    <location>
        <begin position="121"/>
        <end position="165"/>
    </location>
</feature>
<dbReference type="InterPro" id="IPR032675">
    <property type="entry name" value="LRR_dom_sf"/>
</dbReference>
<sequence length="645" mass="72640">MPSLNALLDNVAQSHRAKDYAQAETSIRDALHVILDLRAAEQMELGLLNSCLEHGLSLMELYPDAATGYTWCANVYSAKCNYKRAAELYALASERDPNSLELQQAAAQSLARTHCRLDPLLHLPNEVILKIFDFIPQMRVRCTRVSRAWRHHLLSLGSLWTTLSIYVVRKPNVGYWQGGLQRYLHPNLKHVNVSTNGHVCAILSLLIQADCMNIKKITLRDVTHYKPDSSADGRRSHMDISFLHQLSMLGHSLTHLRIGSSLRPRGLLCMLLTTLPCLEILVFRPSPDTKQRYTVPTWDDTYLSTPRATSLRHLEWMNHWDSDGMTEANFLAAYCPDLEYILLNSFGEALSPVELFAEIVQKNCHNLKQLTLGVTRIDRHLRDIGTRPDVHGVRYLTLNTQMPLNSTFAQDLLVQHEQTLEELHYISTPGVDFSTLRDTLHIQPPNLRWLAVAYSPLEGLHPLPAFITSCPRLETIQLDRVKLTPGLARALLQLPNLRTLSLSRCLGDVQSYLDFLEGVASLPHDQQRLEAFNFVSHNTSFDLNPILVATGALASVTHLRLCIKARSSKAALEEFLDNAAASGLIENAVYLDISVPGWDRGESRNMLEKAFVNTHGSLSKQELDAIHHRLGGQLNSWLSNDIRLI</sequence>
<comment type="caution">
    <text evidence="2">The sequence shown here is derived from an EMBL/GenBank/DDBJ whole genome shotgun (WGS) entry which is preliminary data.</text>
</comment>
<dbReference type="InterPro" id="IPR001810">
    <property type="entry name" value="F-box_dom"/>
</dbReference>
<gene>
    <name evidence="2" type="ORF">BCR43DRAFT_499286</name>
</gene>
<accession>A0A1X2H034</accession>
<dbReference type="Gene3D" id="3.80.10.10">
    <property type="entry name" value="Ribonuclease Inhibitor"/>
    <property type="match status" value="1"/>
</dbReference>
<dbReference type="Gene3D" id="1.20.1280.50">
    <property type="match status" value="1"/>
</dbReference>
<reference evidence="2 3" key="1">
    <citation type="submission" date="2016-07" db="EMBL/GenBank/DDBJ databases">
        <title>Pervasive Adenine N6-methylation of Active Genes in Fungi.</title>
        <authorList>
            <consortium name="DOE Joint Genome Institute"/>
            <person name="Mondo S.J."/>
            <person name="Dannebaum R.O."/>
            <person name="Kuo R.C."/>
            <person name="Labutti K."/>
            <person name="Haridas S."/>
            <person name="Kuo A."/>
            <person name="Salamov A."/>
            <person name="Ahrendt S.R."/>
            <person name="Lipzen A."/>
            <person name="Sullivan W."/>
            <person name="Andreopoulos W.B."/>
            <person name="Clum A."/>
            <person name="Lindquist E."/>
            <person name="Daum C."/>
            <person name="Ramamoorthy G.K."/>
            <person name="Gryganskyi A."/>
            <person name="Culley D."/>
            <person name="Magnuson J.K."/>
            <person name="James T.Y."/>
            <person name="O'Malley M.A."/>
            <person name="Stajich J.E."/>
            <person name="Spatafora J.W."/>
            <person name="Visel A."/>
            <person name="Grigoriev I.V."/>
        </authorList>
    </citation>
    <scope>NUCLEOTIDE SEQUENCE [LARGE SCALE GENOMIC DNA]</scope>
    <source>
        <strain evidence="2 3">NRRL 2496</strain>
    </source>
</reference>
<dbReference type="Proteomes" id="UP000242180">
    <property type="component" value="Unassembled WGS sequence"/>
</dbReference>
<dbReference type="InParanoid" id="A0A1X2H034"/>
<dbReference type="SUPFAM" id="SSF52047">
    <property type="entry name" value="RNI-like"/>
    <property type="match status" value="1"/>
</dbReference>
<dbReference type="Pfam" id="PF12937">
    <property type="entry name" value="F-box-like"/>
    <property type="match status" value="1"/>
</dbReference>
<dbReference type="InterPro" id="IPR011990">
    <property type="entry name" value="TPR-like_helical_dom_sf"/>
</dbReference>
<dbReference type="OrthoDB" id="2235165at2759"/>
<dbReference type="SUPFAM" id="SSF81383">
    <property type="entry name" value="F-box domain"/>
    <property type="match status" value="1"/>
</dbReference>
<evidence type="ECO:0000313" key="3">
    <source>
        <dbReference type="Proteomes" id="UP000242180"/>
    </source>
</evidence>
<name>A0A1X2H034_SYNRA</name>
<dbReference type="AlphaFoldDB" id="A0A1X2H034"/>
<evidence type="ECO:0000259" key="1">
    <source>
        <dbReference type="Pfam" id="PF12937"/>
    </source>
</evidence>
<dbReference type="SUPFAM" id="SSF48452">
    <property type="entry name" value="TPR-like"/>
    <property type="match status" value="1"/>
</dbReference>
<dbReference type="InterPro" id="IPR036047">
    <property type="entry name" value="F-box-like_dom_sf"/>
</dbReference>
<protein>
    <recommendedName>
        <fullName evidence="1">F-box domain-containing protein</fullName>
    </recommendedName>
</protein>
<dbReference type="Gene3D" id="1.25.40.10">
    <property type="entry name" value="Tetratricopeptide repeat domain"/>
    <property type="match status" value="1"/>
</dbReference>
<dbReference type="EMBL" id="MCGN01000012">
    <property type="protein sequence ID" value="ORY90431.1"/>
    <property type="molecule type" value="Genomic_DNA"/>
</dbReference>
<proteinExistence type="predicted"/>